<reference evidence="2" key="2">
    <citation type="submission" date="2020-09" db="EMBL/GenBank/DDBJ databases">
        <authorList>
            <person name="Sun Q."/>
            <person name="Kim S."/>
        </authorList>
    </citation>
    <scope>NUCLEOTIDE SEQUENCE</scope>
    <source>
        <strain evidence="2">KCTC 32437</strain>
    </source>
</reference>
<gene>
    <name evidence="2" type="ORF">GCM10007989_11950</name>
</gene>
<dbReference type="PROSITE" id="PS50943">
    <property type="entry name" value="HTH_CROC1"/>
    <property type="match status" value="1"/>
</dbReference>
<dbReference type="Pfam" id="PF13560">
    <property type="entry name" value="HTH_31"/>
    <property type="match status" value="1"/>
</dbReference>
<dbReference type="SMART" id="SM00530">
    <property type="entry name" value="HTH_XRE"/>
    <property type="match status" value="1"/>
</dbReference>
<evidence type="ECO:0000313" key="2">
    <source>
        <dbReference type="EMBL" id="GHA18273.1"/>
    </source>
</evidence>
<dbReference type="SUPFAM" id="SSF47413">
    <property type="entry name" value="lambda repressor-like DNA-binding domains"/>
    <property type="match status" value="1"/>
</dbReference>
<reference evidence="2" key="1">
    <citation type="journal article" date="2014" name="Int. J. Syst. Evol. Microbiol.">
        <title>Complete genome sequence of Corynebacterium casei LMG S-19264T (=DSM 44701T), isolated from a smear-ripened cheese.</title>
        <authorList>
            <consortium name="US DOE Joint Genome Institute (JGI-PGF)"/>
            <person name="Walter F."/>
            <person name="Albersmeier A."/>
            <person name="Kalinowski J."/>
            <person name="Ruckert C."/>
        </authorList>
    </citation>
    <scope>NUCLEOTIDE SEQUENCE</scope>
    <source>
        <strain evidence="2">KCTC 32437</strain>
    </source>
</reference>
<keyword evidence="3" id="KW-1185">Reference proteome</keyword>
<dbReference type="AlphaFoldDB" id="A0A918VPY9"/>
<dbReference type="InterPro" id="IPR010982">
    <property type="entry name" value="Lambda_DNA-bd_dom_sf"/>
</dbReference>
<dbReference type="Gene3D" id="1.10.260.40">
    <property type="entry name" value="lambda repressor-like DNA-binding domains"/>
    <property type="match status" value="1"/>
</dbReference>
<sequence>MYSHPQQGKSADTQELRREAGRWLRERREAAGLSQREIAEKVGLEYYTFISQIEAGRGRIPPDRYLSYAHALGLEARPFARTMMRFYDPVTHAILFEDAPEAETAPESGDNLKQRLLRLEQMVARLTK</sequence>
<proteinExistence type="predicted"/>
<dbReference type="GO" id="GO:0003677">
    <property type="term" value="F:DNA binding"/>
    <property type="evidence" value="ECO:0007669"/>
    <property type="project" value="InterPro"/>
</dbReference>
<dbReference type="InterPro" id="IPR001387">
    <property type="entry name" value="Cro/C1-type_HTH"/>
</dbReference>
<organism evidence="2 3">
    <name type="scientific">Devosia pacifica</name>
    <dbReference type="NCBI Taxonomy" id="1335967"/>
    <lineage>
        <taxon>Bacteria</taxon>
        <taxon>Pseudomonadati</taxon>
        <taxon>Pseudomonadota</taxon>
        <taxon>Alphaproteobacteria</taxon>
        <taxon>Hyphomicrobiales</taxon>
        <taxon>Devosiaceae</taxon>
        <taxon>Devosia</taxon>
    </lineage>
</organism>
<dbReference type="Proteomes" id="UP000646579">
    <property type="component" value="Unassembled WGS sequence"/>
</dbReference>
<dbReference type="RefSeq" id="WP_189424272.1">
    <property type="nucleotide sequence ID" value="NZ_BMZE01000001.1"/>
</dbReference>
<dbReference type="CDD" id="cd00093">
    <property type="entry name" value="HTH_XRE"/>
    <property type="match status" value="1"/>
</dbReference>
<dbReference type="EMBL" id="BMZE01000001">
    <property type="protein sequence ID" value="GHA18273.1"/>
    <property type="molecule type" value="Genomic_DNA"/>
</dbReference>
<name>A0A918VPY9_9HYPH</name>
<feature type="domain" description="HTH cro/C1-type" evidence="1">
    <location>
        <begin position="24"/>
        <end position="79"/>
    </location>
</feature>
<accession>A0A918VPY9</accession>
<protein>
    <submittedName>
        <fullName evidence="2">Transcriptional regulator</fullName>
    </submittedName>
</protein>
<evidence type="ECO:0000259" key="1">
    <source>
        <dbReference type="PROSITE" id="PS50943"/>
    </source>
</evidence>
<evidence type="ECO:0000313" key="3">
    <source>
        <dbReference type="Proteomes" id="UP000646579"/>
    </source>
</evidence>
<comment type="caution">
    <text evidence="2">The sequence shown here is derived from an EMBL/GenBank/DDBJ whole genome shotgun (WGS) entry which is preliminary data.</text>
</comment>